<comment type="caution">
    <text evidence="2">The sequence shown here is derived from an EMBL/GenBank/DDBJ whole genome shotgun (WGS) entry which is preliminary data.</text>
</comment>
<dbReference type="EMBL" id="JAPQKI010000005">
    <property type="protein sequence ID" value="KAJ5099462.1"/>
    <property type="molecule type" value="Genomic_DNA"/>
</dbReference>
<keyword evidence="1" id="KW-0812">Transmembrane</keyword>
<evidence type="ECO:0008006" key="4">
    <source>
        <dbReference type="Google" id="ProtNLM"/>
    </source>
</evidence>
<proteinExistence type="predicted"/>
<sequence>MASPDTYHDDRDAEYHELRHSSTSRFARLSRPLIDSVRNGWQSHSPAYHPLTFANDDKHPRWVQMALSVIAAPRFRRYVVIYLTLFLLGWAGWGLVISPRLEERARMLRALDPSSKTKTGWFGTNSLPRFDDLIQIRTLDSGLVPGGRIDVGNLDEGKRRRLVVVGDVHGCKDECRLLEYPRA</sequence>
<keyword evidence="3" id="KW-1185">Reference proteome</keyword>
<keyword evidence="1" id="KW-1133">Transmembrane helix</keyword>
<keyword evidence="1" id="KW-0472">Membrane</keyword>
<evidence type="ECO:0000313" key="2">
    <source>
        <dbReference type="EMBL" id="KAJ5099462.1"/>
    </source>
</evidence>
<evidence type="ECO:0000313" key="3">
    <source>
        <dbReference type="Proteomes" id="UP001149074"/>
    </source>
</evidence>
<dbReference type="AlphaFoldDB" id="A0A9W9FFY1"/>
<dbReference type="OrthoDB" id="10267127at2759"/>
<dbReference type="RefSeq" id="XP_056475116.1">
    <property type="nucleotide sequence ID" value="XM_056618957.1"/>
</dbReference>
<reference evidence="2" key="1">
    <citation type="submission" date="2022-11" db="EMBL/GenBank/DDBJ databases">
        <authorList>
            <person name="Petersen C."/>
        </authorList>
    </citation>
    <scope>NUCLEOTIDE SEQUENCE</scope>
    <source>
        <strain evidence="2">IBT 30761</strain>
    </source>
</reference>
<protein>
    <recommendedName>
        <fullName evidence="4">Calcineurin-like phosphoesterase domain-containing protein</fullName>
    </recommendedName>
</protein>
<reference evidence="2" key="2">
    <citation type="journal article" date="2023" name="IMA Fungus">
        <title>Comparative genomic study of the Penicillium genus elucidates a diverse pangenome and 15 lateral gene transfer events.</title>
        <authorList>
            <person name="Petersen C."/>
            <person name="Sorensen T."/>
            <person name="Nielsen M.R."/>
            <person name="Sondergaard T.E."/>
            <person name="Sorensen J.L."/>
            <person name="Fitzpatrick D.A."/>
            <person name="Frisvad J.C."/>
            <person name="Nielsen K.L."/>
        </authorList>
    </citation>
    <scope>NUCLEOTIDE SEQUENCE</scope>
    <source>
        <strain evidence="2">IBT 30761</strain>
    </source>
</reference>
<organism evidence="2 3">
    <name type="scientific">Penicillium argentinense</name>
    <dbReference type="NCBI Taxonomy" id="1131581"/>
    <lineage>
        <taxon>Eukaryota</taxon>
        <taxon>Fungi</taxon>
        <taxon>Dikarya</taxon>
        <taxon>Ascomycota</taxon>
        <taxon>Pezizomycotina</taxon>
        <taxon>Eurotiomycetes</taxon>
        <taxon>Eurotiomycetidae</taxon>
        <taxon>Eurotiales</taxon>
        <taxon>Aspergillaceae</taxon>
        <taxon>Penicillium</taxon>
    </lineage>
</organism>
<evidence type="ECO:0000256" key="1">
    <source>
        <dbReference type="SAM" id="Phobius"/>
    </source>
</evidence>
<accession>A0A9W9FFY1</accession>
<feature type="transmembrane region" description="Helical" evidence="1">
    <location>
        <begin position="78"/>
        <end position="97"/>
    </location>
</feature>
<gene>
    <name evidence="2" type="ORF">N7532_006463</name>
</gene>
<name>A0A9W9FFY1_9EURO</name>
<dbReference type="Proteomes" id="UP001149074">
    <property type="component" value="Unassembled WGS sequence"/>
</dbReference>
<dbReference type="GeneID" id="81357936"/>